<dbReference type="InterPro" id="IPR024311">
    <property type="entry name" value="Lipocalin-like"/>
</dbReference>
<sequence>MNLSTQDNPLIGTWKLSSVTAILPDGKIEPEAFGANPTGYITYTPEGKMMVIFSRGDRPPLSGNARSTLSKAIHSVPIEERAQAFTTFNAYAGRYTINENTVTHHVEVASMPNRIGQNLTRVFTLDGNRIKLKTPPSKSDDVPKIFELIWERVEIE</sequence>
<evidence type="ECO:0000259" key="1">
    <source>
        <dbReference type="Pfam" id="PF13924"/>
    </source>
</evidence>
<accession>A0A0V7ZWS9</accession>
<proteinExistence type="predicted"/>
<comment type="caution">
    <text evidence="2">The sequence shown here is derived from an EMBL/GenBank/DDBJ whole genome shotgun (WGS) entry which is preliminary data.</text>
</comment>
<keyword evidence="3" id="KW-1185">Reference proteome</keyword>
<dbReference type="OrthoDB" id="118834at2"/>
<protein>
    <recommendedName>
        <fullName evidence="1">Lipocalin-like domain-containing protein</fullName>
    </recommendedName>
</protein>
<dbReference type="AlphaFoldDB" id="A0A0V7ZWS9"/>
<dbReference type="Pfam" id="PF13924">
    <property type="entry name" value="Lipocalin_5"/>
    <property type="match status" value="1"/>
</dbReference>
<organism evidence="2 3">
    <name type="scientific">Mastigocoleus testarum BC008</name>
    <dbReference type="NCBI Taxonomy" id="371196"/>
    <lineage>
        <taxon>Bacteria</taxon>
        <taxon>Bacillati</taxon>
        <taxon>Cyanobacteriota</taxon>
        <taxon>Cyanophyceae</taxon>
        <taxon>Nostocales</taxon>
        <taxon>Hapalosiphonaceae</taxon>
        <taxon>Mastigocoleus</taxon>
    </lineage>
</organism>
<evidence type="ECO:0000313" key="3">
    <source>
        <dbReference type="Proteomes" id="UP000053372"/>
    </source>
</evidence>
<reference evidence="2 3" key="1">
    <citation type="journal article" date="2015" name="Genome Announc.">
        <title>Draft Genome of the Euendolithic (true boring) Cyanobacterium Mastigocoleus testarum strain BC008.</title>
        <authorList>
            <person name="Guida B.S."/>
            <person name="Garcia-Pichel F."/>
        </authorList>
    </citation>
    <scope>NUCLEOTIDE SEQUENCE [LARGE SCALE GENOMIC DNA]</scope>
    <source>
        <strain evidence="2 3">BC008</strain>
    </source>
</reference>
<evidence type="ECO:0000313" key="2">
    <source>
        <dbReference type="EMBL" id="KST69017.1"/>
    </source>
</evidence>
<name>A0A0V7ZWS9_9CYAN</name>
<dbReference type="EMBL" id="LMTZ01000037">
    <property type="protein sequence ID" value="KST69017.1"/>
    <property type="molecule type" value="Genomic_DNA"/>
</dbReference>
<dbReference type="Proteomes" id="UP000053372">
    <property type="component" value="Unassembled WGS sequence"/>
</dbReference>
<feature type="domain" description="Lipocalin-like" evidence="1">
    <location>
        <begin position="11"/>
        <end position="153"/>
    </location>
</feature>
<gene>
    <name evidence="2" type="ORF">BC008_02825</name>
</gene>
<dbReference type="RefSeq" id="WP_027844906.1">
    <property type="nucleotide sequence ID" value="NZ_LMTZ01000037.1"/>
</dbReference>